<name>A0A6J7WZF4_9CAUD</name>
<keyword evidence="3 7" id="KW-0223">Dioxygenase</keyword>
<dbReference type="SMART" id="SM00702">
    <property type="entry name" value="P4Hc"/>
    <property type="match status" value="1"/>
</dbReference>
<keyword evidence="5" id="KW-0408">Iron</keyword>
<evidence type="ECO:0000313" key="7">
    <source>
        <dbReference type="EMBL" id="CAB5220393.1"/>
    </source>
</evidence>
<dbReference type="InterPro" id="IPR006620">
    <property type="entry name" value="Pro_4_hyd_alph"/>
</dbReference>
<evidence type="ECO:0000256" key="1">
    <source>
        <dbReference type="ARBA" id="ARBA00001961"/>
    </source>
</evidence>
<evidence type="ECO:0000256" key="2">
    <source>
        <dbReference type="ARBA" id="ARBA00022723"/>
    </source>
</evidence>
<gene>
    <name evidence="7" type="ORF">UFOVP235_55</name>
</gene>
<dbReference type="InterPro" id="IPR044862">
    <property type="entry name" value="Pro_4_hyd_alph_FE2OG_OXY"/>
</dbReference>
<comment type="cofactor">
    <cofactor evidence="1">
        <name>L-ascorbate</name>
        <dbReference type="ChEBI" id="CHEBI:38290"/>
    </cofactor>
</comment>
<evidence type="ECO:0000256" key="4">
    <source>
        <dbReference type="ARBA" id="ARBA00023002"/>
    </source>
</evidence>
<dbReference type="GO" id="GO:0031418">
    <property type="term" value="F:L-ascorbic acid binding"/>
    <property type="evidence" value="ECO:0007669"/>
    <property type="project" value="InterPro"/>
</dbReference>
<evidence type="ECO:0000256" key="3">
    <source>
        <dbReference type="ARBA" id="ARBA00022964"/>
    </source>
</evidence>
<organism evidence="7">
    <name type="scientific">uncultured Caudovirales phage</name>
    <dbReference type="NCBI Taxonomy" id="2100421"/>
    <lineage>
        <taxon>Viruses</taxon>
        <taxon>Duplodnaviria</taxon>
        <taxon>Heunggongvirae</taxon>
        <taxon>Uroviricota</taxon>
        <taxon>Caudoviricetes</taxon>
        <taxon>Peduoviridae</taxon>
        <taxon>Maltschvirus</taxon>
        <taxon>Maltschvirus maltsch</taxon>
    </lineage>
</organism>
<feature type="domain" description="Fe2OG dioxygenase" evidence="6">
    <location>
        <begin position="86"/>
        <end position="180"/>
    </location>
</feature>
<dbReference type="GO" id="GO:0016705">
    <property type="term" value="F:oxidoreductase activity, acting on paired donors, with incorporation or reduction of molecular oxygen"/>
    <property type="evidence" value="ECO:0007669"/>
    <property type="project" value="InterPro"/>
</dbReference>
<dbReference type="InterPro" id="IPR005123">
    <property type="entry name" value="Oxoglu/Fe-dep_dioxygenase_dom"/>
</dbReference>
<protein>
    <submittedName>
        <fullName evidence="7">Oxoglutarate/iron-dependent dioxygenase</fullName>
    </submittedName>
</protein>
<dbReference type="EMBL" id="LR798282">
    <property type="protein sequence ID" value="CAB5220393.1"/>
    <property type="molecule type" value="Genomic_DNA"/>
</dbReference>
<reference evidence="7" key="1">
    <citation type="submission" date="2020-05" db="EMBL/GenBank/DDBJ databases">
        <authorList>
            <person name="Chiriac C."/>
            <person name="Salcher M."/>
            <person name="Ghai R."/>
            <person name="Kavagutti S V."/>
        </authorList>
    </citation>
    <scope>NUCLEOTIDE SEQUENCE</scope>
</reference>
<dbReference type="Gene3D" id="2.60.120.620">
    <property type="entry name" value="q2cbj1_9rhob like domain"/>
    <property type="match status" value="1"/>
</dbReference>
<dbReference type="PROSITE" id="PS51471">
    <property type="entry name" value="FE2OG_OXY"/>
    <property type="match status" value="1"/>
</dbReference>
<sequence>MIEPCFAQRLPRVLSPDQCKIVIEAHLPTLTRSQTISTDGTLNTDYARNCSDGWLFPSSSTQWLFDIMWREGLAANLAHYHFDITDLTALQVLRYRPLQWFLPHFDSNGPAVNRRKLTLVTQLSSPWSYLGGSLSVYGTPSSRYKTRAQGDGMIFPSHALHAANPVLLGTRYALVAWFEGPPLR</sequence>
<keyword evidence="2" id="KW-0479">Metal-binding</keyword>
<accession>A0A6J7WZF4</accession>
<dbReference type="Pfam" id="PF13640">
    <property type="entry name" value="2OG-FeII_Oxy_3"/>
    <property type="match status" value="1"/>
</dbReference>
<evidence type="ECO:0000259" key="6">
    <source>
        <dbReference type="PROSITE" id="PS51471"/>
    </source>
</evidence>
<dbReference type="GO" id="GO:0051213">
    <property type="term" value="F:dioxygenase activity"/>
    <property type="evidence" value="ECO:0007669"/>
    <property type="project" value="UniProtKB-KW"/>
</dbReference>
<dbReference type="GO" id="GO:0005506">
    <property type="term" value="F:iron ion binding"/>
    <property type="evidence" value="ECO:0007669"/>
    <property type="project" value="InterPro"/>
</dbReference>
<evidence type="ECO:0000256" key="5">
    <source>
        <dbReference type="ARBA" id="ARBA00023004"/>
    </source>
</evidence>
<proteinExistence type="predicted"/>
<keyword evidence="4" id="KW-0560">Oxidoreductase</keyword>